<keyword evidence="3" id="KW-1185">Reference proteome</keyword>
<dbReference type="EMBL" id="CAKOFQ010007759">
    <property type="protein sequence ID" value="CAH2007638.1"/>
    <property type="molecule type" value="Genomic_DNA"/>
</dbReference>
<organism evidence="2 3">
    <name type="scientific">Acanthoscelides obtectus</name>
    <name type="common">Bean weevil</name>
    <name type="synonym">Bruchus obtectus</name>
    <dbReference type="NCBI Taxonomy" id="200917"/>
    <lineage>
        <taxon>Eukaryota</taxon>
        <taxon>Metazoa</taxon>
        <taxon>Ecdysozoa</taxon>
        <taxon>Arthropoda</taxon>
        <taxon>Hexapoda</taxon>
        <taxon>Insecta</taxon>
        <taxon>Pterygota</taxon>
        <taxon>Neoptera</taxon>
        <taxon>Endopterygota</taxon>
        <taxon>Coleoptera</taxon>
        <taxon>Polyphaga</taxon>
        <taxon>Cucujiformia</taxon>
        <taxon>Chrysomeloidea</taxon>
        <taxon>Chrysomelidae</taxon>
        <taxon>Bruchinae</taxon>
        <taxon>Bruchini</taxon>
        <taxon>Acanthoscelides</taxon>
    </lineage>
</organism>
<proteinExistence type="predicted"/>
<dbReference type="AlphaFoldDB" id="A0A9P0M9N7"/>
<protein>
    <submittedName>
        <fullName evidence="2">Uncharacterized protein</fullName>
    </submittedName>
</protein>
<feature type="region of interest" description="Disordered" evidence="1">
    <location>
        <begin position="1"/>
        <end position="28"/>
    </location>
</feature>
<evidence type="ECO:0000313" key="2">
    <source>
        <dbReference type="EMBL" id="CAH2007638.1"/>
    </source>
</evidence>
<dbReference type="Proteomes" id="UP001152888">
    <property type="component" value="Unassembled WGS sequence"/>
</dbReference>
<accession>A0A9P0M9N7</accession>
<evidence type="ECO:0000313" key="3">
    <source>
        <dbReference type="Proteomes" id="UP001152888"/>
    </source>
</evidence>
<dbReference type="SUPFAM" id="SSF140996">
    <property type="entry name" value="Hermes dimerisation domain"/>
    <property type="match status" value="1"/>
</dbReference>
<feature type="compositionally biased region" description="Low complexity" evidence="1">
    <location>
        <begin position="13"/>
        <end position="28"/>
    </location>
</feature>
<sequence length="99" mass="10946">MLINWKHQMTLPSCSSDQQYSSSGSKGVSLSRQSSIIESFSTIRSFSDGGGKAGKITNAIIFMIAKDNLPLNTVQKEGFKYFMKTPQTFIPCTRSQNTI</sequence>
<name>A0A9P0M9N7_ACAOB</name>
<gene>
    <name evidence="2" type="ORF">ACAOBT_LOCUS29760</name>
</gene>
<reference evidence="2" key="1">
    <citation type="submission" date="2022-03" db="EMBL/GenBank/DDBJ databases">
        <authorList>
            <person name="Sayadi A."/>
        </authorList>
    </citation>
    <scope>NUCLEOTIDE SEQUENCE</scope>
</reference>
<dbReference type="OrthoDB" id="6819627at2759"/>
<evidence type="ECO:0000256" key="1">
    <source>
        <dbReference type="SAM" id="MobiDB-lite"/>
    </source>
</evidence>
<comment type="caution">
    <text evidence="2">The sequence shown here is derived from an EMBL/GenBank/DDBJ whole genome shotgun (WGS) entry which is preliminary data.</text>
</comment>